<dbReference type="Proteomes" id="UP000515135">
    <property type="component" value="Unplaced"/>
</dbReference>
<name>A0A6P4XU07_BRABE</name>
<dbReference type="RefSeq" id="XP_019620140.1">
    <property type="nucleotide sequence ID" value="XM_019764581.1"/>
</dbReference>
<evidence type="ECO:0000313" key="4">
    <source>
        <dbReference type="RefSeq" id="XP_019620140.1"/>
    </source>
</evidence>
<dbReference type="InterPro" id="IPR037185">
    <property type="entry name" value="EmrE-like"/>
</dbReference>
<dbReference type="GeneID" id="109466758"/>
<accession>A0A6P4XU07</accession>
<feature type="transmembrane region" description="Helical" evidence="1">
    <location>
        <begin position="322"/>
        <end position="342"/>
    </location>
</feature>
<keyword evidence="1" id="KW-0472">Membrane</keyword>
<organism evidence="3 4">
    <name type="scientific">Branchiostoma belcheri</name>
    <name type="common">Amphioxus</name>
    <dbReference type="NCBI Taxonomy" id="7741"/>
    <lineage>
        <taxon>Eukaryota</taxon>
        <taxon>Metazoa</taxon>
        <taxon>Chordata</taxon>
        <taxon>Cephalochordata</taxon>
        <taxon>Leptocardii</taxon>
        <taxon>Amphioxiformes</taxon>
        <taxon>Branchiostomatidae</taxon>
        <taxon>Branchiostoma</taxon>
    </lineage>
</organism>
<proteinExistence type="predicted"/>
<feature type="transmembrane region" description="Helical" evidence="1">
    <location>
        <begin position="258"/>
        <end position="279"/>
    </location>
</feature>
<evidence type="ECO:0000259" key="2">
    <source>
        <dbReference type="Pfam" id="PF00892"/>
    </source>
</evidence>
<sequence>MAMTRGRIRSSSLQDSVLYLFGPHQKEREITLEEKPYFSKLRMCREILLAGRGLLFGIMSGLGYLGCATIGHILVKQKGFSGFQTIALSMLFSAAAFVPWVVVCKPPLTEGDWKLYLSLVVMAVAQAVSGIGMLLAAYLLQLANMYAIISGAVPVFIAIISYLFLREPPSVADVLGILINIAGISFIAAGELHNKVIIDVSKNVTSHGNVLVSPDEWWNVDPSLNRALGVVCAILSAFASTVAYSLSRTSRVKESHLMTILVYMSIAGIVLSLPWMYVLGKPKWEMSSSEGSLFIGMGVSYSVALFCVHYSLRLEKATTVTILRNVNIVFSFIIQYDILNIVPTVFEIIGSVLIIVSITLVTAYSWYINWKKRVARKLREYLNLDESSDLEDEPR</sequence>
<gene>
    <name evidence="4" type="primary">LOC109466758</name>
</gene>
<dbReference type="InterPro" id="IPR000620">
    <property type="entry name" value="EamA_dom"/>
</dbReference>
<dbReference type="PANTHER" id="PTHR22911">
    <property type="entry name" value="ACYL-MALONYL CONDENSING ENZYME-RELATED"/>
    <property type="match status" value="1"/>
</dbReference>
<dbReference type="GO" id="GO:0016020">
    <property type="term" value="C:membrane"/>
    <property type="evidence" value="ECO:0007669"/>
    <property type="project" value="InterPro"/>
</dbReference>
<feature type="transmembrane region" description="Helical" evidence="1">
    <location>
        <begin position="291"/>
        <end position="310"/>
    </location>
</feature>
<dbReference type="KEGG" id="bbel:109466758"/>
<dbReference type="SUPFAM" id="SSF103481">
    <property type="entry name" value="Multidrug resistance efflux transporter EmrE"/>
    <property type="match status" value="2"/>
</dbReference>
<keyword evidence="1" id="KW-1133">Transmembrane helix</keyword>
<feature type="transmembrane region" description="Helical" evidence="1">
    <location>
        <begin position="49"/>
        <end position="75"/>
    </location>
</feature>
<feature type="transmembrane region" description="Helical" evidence="1">
    <location>
        <begin position="115"/>
        <end position="139"/>
    </location>
</feature>
<dbReference type="Gene3D" id="1.10.3730.20">
    <property type="match status" value="1"/>
</dbReference>
<keyword evidence="1" id="KW-0812">Transmembrane</keyword>
<feature type="domain" description="EamA" evidence="2">
    <location>
        <begin position="53"/>
        <end position="187"/>
    </location>
</feature>
<dbReference type="PANTHER" id="PTHR22911:SF137">
    <property type="entry name" value="SOLUTE CARRIER FAMILY 35 MEMBER G2-RELATED"/>
    <property type="match status" value="1"/>
</dbReference>
<feature type="transmembrane region" description="Helical" evidence="1">
    <location>
        <begin position="348"/>
        <end position="369"/>
    </location>
</feature>
<dbReference type="OrthoDB" id="306876at2759"/>
<feature type="transmembrane region" description="Helical" evidence="1">
    <location>
        <begin position="172"/>
        <end position="190"/>
    </location>
</feature>
<reference evidence="4" key="1">
    <citation type="submission" date="2025-08" db="UniProtKB">
        <authorList>
            <consortium name="RefSeq"/>
        </authorList>
    </citation>
    <scope>IDENTIFICATION</scope>
    <source>
        <tissue evidence="4">Gonad</tissue>
    </source>
</reference>
<evidence type="ECO:0000313" key="3">
    <source>
        <dbReference type="Proteomes" id="UP000515135"/>
    </source>
</evidence>
<feature type="domain" description="EamA" evidence="2">
    <location>
        <begin position="228"/>
        <end position="362"/>
    </location>
</feature>
<keyword evidence="3" id="KW-1185">Reference proteome</keyword>
<protein>
    <submittedName>
        <fullName evidence="4">Uncharacterized protein LOC109466758</fullName>
    </submittedName>
</protein>
<dbReference type="Pfam" id="PF00892">
    <property type="entry name" value="EamA"/>
    <property type="match status" value="2"/>
</dbReference>
<feature type="transmembrane region" description="Helical" evidence="1">
    <location>
        <begin position="81"/>
        <end position="103"/>
    </location>
</feature>
<feature type="transmembrane region" description="Helical" evidence="1">
    <location>
        <begin position="227"/>
        <end position="246"/>
    </location>
</feature>
<feature type="transmembrane region" description="Helical" evidence="1">
    <location>
        <begin position="145"/>
        <end position="165"/>
    </location>
</feature>
<dbReference type="AlphaFoldDB" id="A0A6P4XU07"/>
<evidence type="ECO:0000256" key="1">
    <source>
        <dbReference type="SAM" id="Phobius"/>
    </source>
</evidence>